<dbReference type="RefSeq" id="WP_212212497.1">
    <property type="nucleotide sequence ID" value="NZ_JAGUCO010000001.1"/>
</dbReference>
<protein>
    <submittedName>
        <fullName evidence="2">Uncharacterized protein</fullName>
    </submittedName>
</protein>
<keyword evidence="1" id="KW-0732">Signal</keyword>
<comment type="caution">
    <text evidence="2">The sequence shown here is derived from an EMBL/GenBank/DDBJ whole genome shotgun (WGS) entry which is preliminary data.</text>
</comment>
<keyword evidence="3" id="KW-1185">Reference proteome</keyword>
<proteinExistence type="predicted"/>
<reference evidence="2 3" key="1">
    <citation type="journal article" date="2015" name="Int. J. Syst. Evol. Microbiol.">
        <title>Carboxylicivirga linearis sp. nov., isolated from a sea cucumber culture pond.</title>
        <authorList>
            <person name="Wang F.Q."/>
            <person name="Zhou Y.X."/>
            <person name="Lin X.Z."/>
            <person name="Chen G.J."/>
            <person name="Du Z.J."/>
        </authorList>
    </citation>
    <scope>NUCLEOTIDE SEQUENCE [LARGE SCALE GENOMIC DNA]</scope>
    <source>
        <strain evidence="2 3">FB218</strain>
    </source>
</reference>
<evidence type="ECO:0000256" key="1">
    <source>
        <dbReference type="SAM" id="SignalP"/>
    </source>
</evidence>
<organism evidence="2 3">
    <name type="scientific">Carboxylicivirga linearis</name>
    <dbReference type="NCBI Taxonomy" id="1628157"/>
    <lineage>
        <taxon>Bacteria</taxon>
        <taxon>Pseudomonadati</taxon>
        <taxon>Bacteroidota</taxon>
        <taxon>Bacteroidia</taxon>
        <taxon>Marinilabiliales</taxon>
        <taxon>Marinilabiliaceae</taxon>
        <taxon>Carboxylicivirga</taxon>
    </lineage>
</organism>
<gene>
    <name evidence="2" type="ORF">KEM10_01395</name>
</gene>
<sequence length="261" mass="29426">MKKILFACLATVVSLSSVFAGEMVLRGTFQGENLYVKNPFAASGVGFCVYEVTVNGQTTTDEINSSAFEVDLTVFEFTIGQPITVGIKYKEDCAPKVLNPEVLNSRASFEVVDLKLTEDKISWTAKNEAGALPYIIEQYRWNKWVKVGEINGKGTASENTYEAEVREHTGENKFRLKQVDYRKKPRYSDEVTIVSTKPEVSFSPSRVDDVLTFSAPTLYEIYDEYGGIVFKGYSTEVNVASLEKGKYYINYDNKMEQFTKK</sequence>
<name>A0ABS5JR82_9BACT</name>
<feature type="signal peptide" evidence="1">
    <location>
        <begin position="1"/>
        <end position="20"/>
    </location>
</feature>
<evidence type="ECO:0000313" key="2">
    <source>
        <dbReference type="EMBL" id="MBS2096911.1"/>
    </source>
</evidence>
<dbReference type="Proteomes" id="UP000708576">
    <property type="component" value="Unassembled WGS sequence"/>
</dbReference>
<accession>A0ABS5JR82</accession>
<dbReference type="EMBL" id="JAGUCO010000001">
    <property type="protein sequence ID" value="MBS2096911.1"/>
    <property type="molecule type" value="Genomic_DNA"/>
</dbReference>
<feature type="chain" id="PRO_5045679412" evidence="1">
    <location>
        <begin position="21"/>
        <end position="261"/>
    </location>
</feature>
<evidence type="ECO:0000313" key="3">
    <source>
        <dbReference type="Proteomes" id="UP000708576"/>
    </source>
</evidence>